<evidence type="ECO:0000313" key="3">
    <source>
        <dbReference type="Proteomes" id="UP001221217"/>
    </source>
</evidence>
<feature type="signal peptide" evidence="1">
    <location>
        <begin position="1"/>
        <end position="20"/>
    </location>
</feature>
<feature type="chain" id="PRO_5042496244" description="DUF5723 domain-containing protein" evidence="1">
    <location>
        <begin position="21"/>
        <end position="389"/>
    </location>
</feature>
<dbReference type="AlphaFoldDB" id="A0AAJ1ICF1"/>
<dbReference type="Proteomes" id="UP001221217">
    <property type="component" value="Unassembled WGS sequence"/>
</dbReference>
<evidence type="ECO:0000256" key="1">
    <source>
        <dbReference type="SAM" id="SignalP"/>
    </source>
</evidence>
<accession>A0AAJ1ICF1</accession>
<reference evidence="2 3" key="1">
    <citation type="submission" date="2022-12" db="EMBL/GenBank/DDBJ databases">
        <title>Metagenome assembled genome from gulf of manar.</title>
        <authorList>
            <person name="Kohli P."/>
            <person name="Pk S."/>
            <person name="Venkata Ramana C."/>
            <person name="Sasikala C."/>
        </authorList>
    </citation>
    <scope>NUCLEOTIDE SEQUENCE [LARGE SCALE GENOMIC DNA]</scope>
    <source>
        <strain evidence="2">JB008</strain>
    </source>
</reference>
<keyword evidence="1" id="KW-0732">Signal</keyword>
<name>A0AAJ1ICF1_9SPIO</name>
<evidence type="ECO:0000313" key="2">
    <source>
        <dbReference type="EMBL" id="MDC7225549.1"/>
    </source>
</evidence>
<organism evidence="2 3">
    <name type="scientific">Candidatus Thalassospirochaeta sargassi</name>
    <dbReference type="NCBI Taxonomy" id="3119039"/>
    <lineage>
        <taxon>Bacteria</taxon>
        <taxon>Pseudomonadati</taxon>
        <taxon>Spirochaetota</taxon>
        <taxon>Spirochaetia</taxon>
        <taxon>Spirochaetales</taxon>
        <taxon>Spirochaetaceae</taxon>
        <taxon>Candidatus Thalassospirochaeta</taxon>
    </lineage>
</organism>
<comment type="caution">
    <text evidence="2">The sequence shown here is derived from an EMBL/GenBank/DDBJ whole genome shotgun (WGS) entry which is preliminary data.</text>
</comment>
<evidence type="ECO:0008006" key="4">
    <source>
        <dbReference type="Google" id="ProtNLM"/>
    </source>
</evidence>
<dbReference type="EMBL" id="JAQQAL010000008">
    <property type="protein sequence ID" value="MDC7225549.1"/>
    <property type="molecule type" value="Genomic_DNA"/>
</dbReference>
<protein>
    <recommendedName>
        <fullName evidence="4">DUF5723 domain-containing protein</fullName>
    </recommendedName>
</protein>
<sequence length="389" mass="42299">MHRKLIVLLIMILIGFSAFAEADYYAEGIYVGTAVDYGLGGPYPTDNDGLETIFANPAGFRTAEEDFTFSNLTFHMMGPVFDIAEIVTTAMSGEGEFTDILLDSTVQEMLSNIYTGIKITGPVNFGYIGEGFGFGLFNTTDVLIEGTGPLSLAVGVSEDLLLAGGYSFRIPLTRDEKHAIDIGFMLKGGVEGDLTIEKSFLELAGTEFGLELLTDSPLDVTALIGVDAGIQYYWDGIGSIGIAALDIYTPTMKNTYENGITGFMASEEPATEIGLVPMNLNAGFEFNPDFDFLEKFLTDFRLMAAYDDILDFWLYPSEAEHWMLHLKAGTELTLLEILDIRVGVADGLLNAGVGLDLKIFKINAAMFGTERASQPDTSPVYNLALGFNF</sequence>
<proteinExistence type="predicted"/>
<gene>
    <name evidence="2" type="ORF">PQJ61_02165</name>
</gene>